<dbReference type="NCBIfam" id="TIGR00368">
    <property type="entry name" value="YifB family Mg chelatase-like AAA ATPase"/>
    <property type="match status" value="1"/>
</dbReference>
<dbReference type="PANTHER" id="PTHR32039">
    <property type="entry name" value="MAGNESIUM-CHELATASE SUBUNIT CHLI"/>
    <property type="match status" value="1"/>
</dbReference>
<sequence length="510" mass="55812">MLSKVNTCGLLGIDGYMVSVETYISNGLPAFEIVGLGDMAVKEAKERVRAAIKNSGFEFPSRRITINLAPADLKKEGTSYDLPMAAGILAATGIIPEPSLLNSVLLGELSLDGTVRPVYGVLPKTITAKEKGFEFVYTPYENAKEASVVKGIKVIPVKKLSELVLHLKGEINLPAVESQNDLLLCDDDENQPDFADVKGQEHVKRALEVAAAGGHNLLMIGSPGSGKTMLARRMPSILPDLTFEEAVEITKIYSVAGLLPSDSSLITKRPFRAPHHTISPVSLVGGGRIPRPGEVSLAHLGVLFLDELPEFGKNTLEVLRQPLEDGIVHISRINASITYPCKTTLIAAANPCRCGFYLDETRECTCTPQEVKSYLGKLSGPLLDRIDIQVDVPTVKYSDLADETKSEPSKEIRKRVNNAREIQRKRFANTGIYCNAQMTSAMVRKHCRLGKEESELLRQAFSSLGLTARSHDKILKVARTIADLEGAENIRTVHISEAIQYRILDRNLYV</sequence>
<protein>
    <submittedName>
        <fullName evidence="3">Magnesium chelatase</fullName>
    </submittedName>
</protein>
<dbReference type="Pfam" id="PF01078">
    <property type="entry name" value="Mg_chelatase"/>
    <property type="match status" value="1"/>
</dbReference>
<dbReference type="GO" id="GO:0005524">
    <property type="term" value="F:ATP binding"/>
    <property type="evidence" value="ECO:0007669"/>
    <property type="project" value="InterPro"/>
</dbReference>
<evidence type="ECO:0000313" key="4">
    <source>
        <dbReference type="Proteomes" id="UP000092971"/>
    </source>
</evidence>
<dbReference type="Pfam" id="PF13541">
    <property type="entry name" value="ChlI"/>
    <property type="match status" value="1"/>
</dbReference>
<dbReference type="InterPro" id="IPR020568">
    <property type="entry name" value="Ribosomal_Su5_D2-typ_SF"/>
</dbReference>
<dbReference type="Gene3D" id="3.30.230.10">
    <property type="match status" value="1"/>
</dbReference>
<gene>
    <name evidence="3" type="ORF">CSTERTH_07535</name>
</gene>
<proteinExistence type="inferred from homology"/>
<evidence type="ECO:0000259" key="2">
    <source>
        <dbReference type="SMART" id="SM00382"/>
    </source>
</evidence>
<dbReference type="InterPro" id="IPR004482">
    <property type="entry name" value="Mg_chelat-rel"/>
</dbReference>
<feature type="domain" description="AAA+ ATPase" evidence="2">
    <location>
        <begin position="213"/>
        <end position="396"/>
    </location>
</feature>
<dbReference type="AlphaFoldDB" id="A0A1B1YGY9"/>
<dbReference type="SUPFAM" id="SSF52540">
    <property type="entry name" value="P-loop containing nucleoside triphosphate hydrolases"/>
    <property type="match status" value="1"/>
</dbReference>
<dbReference type="SUPFAM" id="SSF54211">
    <property type="entry name" value="Ribosomal protein S5 domain 2-like"/>
    <property type="match status" value="1"/>
</dbReference>
<evidence type="ECO:0000313" key="3">
    <source>
        <dbReference type="EMBL" id="ANX00030.1"/>
    </source>
</evidence>
<dbReference type="InterPro" id="IPR025158">
    <property type="entry name" value="Mg_chelat-rel_C"/>
</dbReference>
<dbReference type="EMBL" id="CP014672">
    <property type="protein sequence ID" value="ANX00030.1"/>
    <property type="molecule type" value="Genomic_DNA"/>
</dbReference>
<comment type="similarity">
    <text evidence="1">Belongs to the Mg-chelatase subunits D/I family. ComM subfamily.</text>
</comment>
<dbReference type="Proteomes" id="UP000092971">
    <property type="component" value="Chromosome"/>
</dbReference>
<dbReference type="InterPro" id="IPR003593">
    <property type="entry name" value="AAA+_ATPase"/>
</dbReference>
<dbReference type="Pfam" id="PF13335">
    <property type="entry name" value="Mg_chelatase_C"/>
    <property type="match status" value="1"/>
</dbReference>
<dbReference type="InterPro" id="IPR027417">
    <property type="entry name" value="P-loop_NTPase"/>
</dbReference>
<dbReference type="InterPro" id="IPR000523">
    <property type="entry name" value="Mg_chelatse_chII-like_cat_dom"/>
</dbReference>
<evidence type="ECO:0000256" key="1">
    <source>
        <dbReference type="ARBA" id="ARBA00006354"/>
    </source>
</evidence>
<organism evidence="3 4">
    <name type="scientific">Thermoclostridium stercorarium subsp. thermolacticum DSM 2910</name>
    <dbReference type="NCBI Taxonomy" id="1121336"/>
    <lineage>
        <taxon>Bacteria</taxon>
        <taxon>Bacillati</taxon>
        <taxon>Bacillota</taxon>
        <taxon>Clostridia</taxon>
        <taxon>Eubacteriales</taxon>
        <taxon>Oscillospiraceae</taxon>
        <taxon>Thermoclostridium</taxon>
    </lineage>
</organism>
<dbReference type="PANTHER" id="PTHR32039:SF7">
    <property type="entry name" value="COMPETENCE PROTEIN COMM"/>
    <property type="match status" value="1"/>
</dbReference>
<dbReference type="InterPro" id="IPR045006">
    <property type="entry name" value="CHLI-like"/>
</dbReference>
<dbReference type="SMART" id="SM00382">
    <property type="entry name" value="AAA"/>
    <property type="match status" value="1"/>
</dbReference>
<name>A0A1B1YGY9_THEST</name>
<dbReference type="RefSeq" id="WP_015359214.1">
    <property type="nucleotide sequence ID" value="NZ_CP014672.1"/>
</dbReference>
<reference evidence="3 4" key="1">
    <citation type="submission" date="2016-02" db="EMBL/GenBank/DDBJ databases">
        <title>Comparison of Clostridium stercorarium subspecies using comparative genomics and transcriptomics.</title>
        <authorList>
            <person name="Schellenberg J."/>
            <person name="Thallinger G."/>
            <person name="Levin D.B."/>
            <person name="Zhang X."/>
            <person name="Alvare G."/>
            <person name="Fristensky B."/>
            <person name="Sparling R."/>
        </authorList>
    </citation>
    <scope>NUCLEOTIDE SEQUENCE [LARGE SCALE GENOMIC DNA]</scope>
    <source>
        <strain evidence="3 4">DSM 2910</strain>
    </source>
</reference>
<dbReference type="InterPro" id="IPR014721">
    <property type="entry name" value="Ribsml_uS5_D2-typ_fold_subgr"/>
</dbReference>
<dbReference type="Gene3D" id="3.40.50.300">
    <property type="entry name" value="P-loop containing nucleotide triphosphate hydrolases"/>
    <property type="match status" value="1"/>
</dbReference>
<accession>A0A1B1YGY9</accession>
<dbReference type="OrthoDB" id="9813147at2"/>